<organism evidence="2 3">
    <name type="scientific">Desulfurococcus mucosus (strain ATCC 35584 / DSM 2162 / JCM 9187 / O7/1)</name>
    <dbReference type="NCBI Taxonomy" id="765177"/>
    <lineage>
        <taxon>Archaea</taxon>
        <taxon>Thermoproteota</taxon>
        <taxon>Thermoprotei</taxon>
        <taxon>Desulfurococcales</taxon>
        <taxon>Desulfurococcaceae</taxon>
        <taxon>Desulfurococcus</taxon>
    </lineage>
</organism>
<dbReference type="EMBL" id="CP002363">
    <property type="protein sequence ID" value="ADV65290.1"/>
    <property type="molecule type" value="Genomic_DNA"/>
</dbReference>
<name>E8R9W4_DESM0</name>
<evidence type="ECO:0000313" key="3">
    <source>
        <dbReference type="Proteomes" id="UP000001068"/>
    </source>
</evidence>
<keyword evidence="1" id="KW-0472">Membrane</keyword>
<reference evidence="2 3" key="2">
    <citation type="journal article" date="2011" name="Stand. Genomic Sci.">
        <title>Complete genome sequence of Desulfurococcus mucosus type strain (O7/1).</title>
        <authorList>
            <person name="Wirth R."/>
            <person name="Chertkov O."/>
            <person name="Held B."/>
            <person name="Lapidus A."/>
            <person name="Nolan M."/>
            <person name="Lucas S."/>
            <person name="Hammon N."/>
            <person name="Deshpande S."/>
            <person name="Cheng J.F."/>
            <person name="Tapia R."/>
            <person name="Han C."/>
            <person name="Goodwin L."/>
            <person name="Pitluck S."/>
            <person name="Liolios K."/>
            <person name="Ioanna P."/>
            <person name="Ivanova N."/>
            <person name="Mavromatis K."/>
            <person name="Mikhailova N."/>
            <person name="Pati A."/>
            <person name="Chen A."/>
            <person name="Palaniappan K."/>
            <person name="Land M."/>
            <person name="Hauser L."/>
            <person name="Chang Y.J."/>
            <person name="Jeffries C.D."/>
            <person name="Bilek Y."/>
            <person name="Hader T."/>
            <person name="Rohde M."/>
            <person name="Spring S."/>
            <person name="Sikorski J."/>
            <person name="Goker M."/>
            <person name="Woyke T."/>
            <person name="Bristow J."/>
            <person name="Eisen J.A."/>
            <person name="Markowitz V."/>
            <person name="Hugenholtz P."/>
            <person name="Kyrpides N.C."/>
            <person name="Klenk H.P."/>
        </authorList>
    </citation>
    <scope>NUCLEOTIDE SEQUENCE [LARGE SCALE GENOMIC DNA]</scope>
    <source>
        <strain evidence="3">ATCC 35584 / DSM 2162 / JCM 9187 / O7/1</strain>
    </source>
</reference>
<accession>E8R9W4</accession>
<keyword evidence="1" id="KW-0812">Transmembrane</keyword>
<feature type="transmembrane region" description="Helical" evidence="1">
    <location>
        <begin position="6"/>
        <end position="27"/>
    </location>
</feature>
<sequence precursor="true">MNIMRLVAPLLVVAILVSGLVVLDYTVPADIKRDEHRGLTTRYYRDYFEPAIRIRVPGTSSRAITISRVYFWALNGSLIDLGRYRSVGGVIKIPKGKIVEVYGEVAEYVKREGLDPDSVGLGLVILNSIHMEDGVYTNIIMPPLRIGLASKPEVSIEVTSSQKSIKIRGIEDVRKDVASSLGVEPEKVVVELASETAFTRFINLLNTGRVEEYCYYTGGPNYGRVICYEWRLDKTYGSFSNVDIPLAMAIAQWPDKFGYFDLSAVLIASEQAGISIGIAPTFAIGSYGSVSYEIPGLSWTAYSQQSANFNLGAGFRPYRDFNSPSILYVGFKGNATIGLFKEYLCVYPDLGTPTCSYLGVDANATIARPFKLNLDNSIGVIGAAPLPNTEHYLVKTYQILKDNNWFGSWKYVGPGNVRINSTIISAELNTIPLLSGSIAIGAIIFALLKATPPAWAIALLCISIGATVQRVSQQFMFIQVVFDVNDGKLVAYRYINSPYFYKYQDGSYKIGGVYVETW</sequence>
<proteinExistence type="predicted"/>
<dbReference type="eggNOG" id="arCOG08358">
    <property type="taxonomic scope" value="Archaea"/>
</dbReference>
<gene>
    <name evidence="2" type="ordered locus">Desmu_0988</name>
</gene>
<dbReference type="AlphaFoldDB" id="E8R9W4"/>
<keyword evidence="3" id="KW-1185">Reference proteome</keyword>
<evidence type="ECO:0000313" key="2">
    <source>
        <dbReference type="EMBL" id="ADV65290.1"/>
    </source>
</evidence>
<reference evidence="3" key="1">
    <citation type="submission" date="2010-11" db="EMBL/GenBank/DDBJ databases">
        <title>The complete genome of Desulfurococcus mucosus DSM 2162.</title>
        <authorList>
            <consortium name="US DOE Joint Genome Institute (JGI-PGF)"/>
            <person name="Lucas S."/>
            <person name="Copeland A."/>
            <person name="Lapidus A."/>
            <person name="Bruce D."/>
            <person name="Goodwin L."/>
            <person name="Pitluck S."/>
            <person name="Kyrpides N."/>
            <person name="Mavromatis K."/>
            <person name="Pagani I."/>
            <person name="Ivanova N."/>
            <person name="Ovchinnikova G."/>
            <person name="Chertkov O."/>
            <person name="Held B."/>
            <person name="Brettin T."/>
            <person name="Detter J.C."/>
            <person name="Tapia R."/>
            <person name="Han C."/>
            <person name="Land M."/>
            <person name="Hauser L."/>
            <person name="Markowitz V."/>
            <person name="Cheng J.-F."/>
            <person name="Hugenholtz P."/>
            <person name="Woyke T."/>
            <person name="Wu D."/>
            <person name="Wirth R."/>
            <person name="Bilek Y."/>
            <person name="Hader T."/>
            <person name="Klenk H.-P."/>
            <person name="Eisen J.A."/>
        </authorList>
    </citation>
    <scope>NUCLEOTIDE SEQUENCE [LARGE SCALE GENOMIC DNA]</scope>
    <source>
        <strain evidence="3">ATCC 35584 / DSM 2162 / JCM 9187 / O7/1</strain>
    </source>
</reference>
<dbReference type="HOGENOM" id="CLU_525437_0_0_2"/>
<protein>
    <submittedName>
        <fullName evidence="2">Uncharacterized protein</fullName>
    </submittedName>
</protein>
<evidence type="ECO:0000256" key="1">
    <source>
        <dbReference type="SAM" id="Phobius"/>
    </source>
</evidence>
<keyword evidence="1" id="KW-1133">Transmembrane helix</keyword>
<dbReference type="KEGG" id="dmu:Desmu_0988"/>
<dbReference type="Proteomes" id="UP000001068">
    <property type="component" value="Chromosome"/>
</dbReference>